<dbReference type="AlphaFoldDB" id="A0A2S7SUY3"/>
<evidence type="ECO:0000313" key="1">
    <source>
        <dbReference type="EMBL" id="PQJ10528.1"/>
    </source>
</evidence>
<comment type="caution">
    <text evidence="1">The sequence shown here is derived from an EMBL/GenBank/DDBJ whole genome shotgun (WGS) entry which is preliminary data.</text>
</comment>
<dbReference type="EMBL" id="PPSL01000003">
    <property type="protein sequence ID" value="PQJ10528.1"/>
    <property type="molecule type" value="Genomic_DNA"/>
</dbReference>
<organism evidence="1 2">
    <name type="scientific">Flavipsychrobacter stenotrophus</name>
    <dbReference type="NCBI Taxonomy" id="2077091"/>
    <lineage>
        <taxon>Bacteria</taxon>
        <taxon>Pseudomonadati</taxon>
        <taxon>Bacteroidota</taxon>
        <taxon>Chitinophagia</taxon>
        <taxon>Chitinophagales</taxon>
        <taxon>Chitinophagaceae</taxon>
        <taxon>Flavipsychrobacter</taxon>
    </lineage>
</organism>
<keyword evidence="2" id="KW-1185">Reference proteome</keyword>
<gene>
    <name evidence="1" type="ORF">CJD36_011170</name>
</gene>
<accession>A0A2S7SUY3</accession>
<sequence length="76" mass="8878">MGLTIKIYFIREGCAIHAGPFLVRKPIWRFFHVSGSFILSVSYRWLCGQGFGQFLKTTSFRTFPQFFCTFPPIMFV</sequence>
<reference evidence="1 2" key="1">
    <citation type="submission" date="2018-01" db="EMBL/GenBank/DDBJ databases">
        <title>A novel member of the phylum Bacteroidetes isolated from glacier ice.</title>
        <authorList>
            <person name="Liu Q."/>
            <person name="Xin Y.-H."/>
        </authorList>
    </citation>
    <scope>NUCLEOTIDE SEQUENCE [LARGE SCALE GENOMIC DNA]</scope>
    <source>
        <strain evidence="1 2">RB1R16</strain>
    </source>
</reference>
<proteinExistence type="predicted"/>
<evidence type="ECO:0000313" key="2">
    <source>
        <dbReference type="Proteomes" id="UP000239872"/>
    </source>
</evidence>
<dbReference type="Proteomes" id="UP000239872">
    <property type="component" value="Unassembled WGS sequence"/>
</dbReference>
<protein>
    <submittedName>
        <fullName evidence="1">Uncharacterized protein</fullName>
    </submittedName>
</protein>
<name>A0A2S7SUY3_9BACT</name>